<gene>
    <name evidence="1" type="ORF">H7F16_06475</name>
</gene>
<evidence type="ECO:0000313" key="2">
    <source>
        <dbReference type="Proteomes" id="UP000555411"/>
    </source>
</evidence>
<dbReference type="EMBL" id="JACLQD010000002">
    <property type="protein sequence ID" value="MBC2835147.1"/>
    <property type="molecule type" value="Genomic_DNA"/>
</dbReference>
<organism evidence="1 2">
    <name type="scientific">Paragemmobacter straminiformis</name>
    <dbReference type="NCBI Taxonomy" id="2045119"/>
    <lineage>
        <taxon>Bacteria</taxon>
        <taxon>Pseudomonadati</taxon>
        <taxon>Pseudomonadota</taxon>
        <taxon>Alphaproteobacteria</taxon>
        <taxon>Rhodobacterales</taxon>
        <taxon>Paracoccaceae</taxon>
        <taxon>Paragemmobacter</taxon>
    </lineage>
</organism>
<protein>
    <submittedName>
        <fullName evidence="1">Uncharacterized protein</fullName>
    </submittedName>
</protein>
<proteinExistence type="predicted"/>
<evidence type="ECO:0000313" key="1">
    <source>
        <dbReference type="EMBL" id="MBC2835147.1"/>
    </source>
</evidence>
<dbReference type="RefSeq" id="WP_185796773.1">
    <property type="nucleotide sequence ID" value="NZ_JACLQD010000002.1"/>
</dbReference>
<keyword evidence="2" id="KW-1185">Reference proteome</keyword>
<accession>A0A842I6Z8</accession>
<sequence>MNKSELFEFLQMRTTEVWDSSKQPYYLARVQPELRDSGKNYREATGEQTLATFAEAVPGIRVVRHPHKKAKIGLVPASSPFEFSEMEGQASTEVAVPALQSRSRIYRPGAQRVIADFMQLLSTLDDNDLKDFHIPALVLAKLLRSK</sequence>
<dbReference type="Proteomes" id="UP000555411">
    <property type="component" value="Unassembled WGS sequence"/>
</dbReference>
<comment type="caution">
    <text evidence="1">The sequence shown here is derived from an EMBL/GenBank/DDBJ whole genome shotgun (WGS) entry which is preliminary data.</text>
</comment>
<dbReference type="AlphaFoldDB" id="A0A842I6Z8"/>
<reference evidence="1 2" key="1">
    <citation type="journal article" date="2017" name="Int. J. Syst. Evol. Microbiol.">
        <title>Gemmobacter straminiformis sp. nov., isolated from an artificial fountain.</title>
        <authorList>
            <person name="Kang J.Y."/>
            <person name="Kim M.J."/>
            <person name="Chun J."/>
            <person name="Son K.P."/>
            <person name="Jahng K.Y."/>
        </authorList>
    </citation>
    <scope>NUCLEOTIDE SEQUENCE [LARGE SCALE GENOMIC DNA]</scope>
    <source>
        <strain evidence="1 2">CAM-8</strain>
    </source>
</reference>
<name>A0A842I6Z8_9RHOB</name>